<dbReference type="GO" id="GO:0016491">
    <property type="term" value="F:oxidoreductase activity"/>
    <property type="evidence" value="ECO:0007669"/>
    <property type="project" value="UniProtKB-KW"/>
</dbReference>
<dbReference type="InterPro" id="IPR036291">
    <property type="entry name" value="NAD(P)-bd_dom_sf"/>
</dbReference>
<dbReference type="InterPro" id="IPR013154">
    <property type="entry name" value="ADH-like_N"/>
</dbReference>
<dbReference type="CDD" id="cd08252">
    <property type="entry name" value="AL_MDR"/>
    <property type="match status" value="1"/>
</dbReference>
<dbReference type="SUPFAM" id="SSF50129">
    <property type="entry name" value="GroES-like"/>
    <property type="match status" value="1"/>
</dbReference>
<evidence type="ECO:0000259" key="4">
    <source>
        <dbReference type="SMART" id="SM00829"/>
    </source>
</evidence>
<dbReference type="Proteomes" id="UP000005632">
    <property type="component" value="Chromosome"/>
</dbReference>
<dbReference type="SMART" id="SM00829">
    <property type="entry name" value="PKS_ER"/>
    <property type="match status" value="1"/>
</dbReference>
<sequence>MEKNMKAILAKAGSEAKDEGAFYEKMLLVPEPGPHDLLVRVKAIGMNPVDTKVRKRLEKDTVLGWDVCGMVEKTGSNVTKFNAGDRVYYAGALQRPGCNSEYHLVDCRLAALAPDKLSHGDIAAMPLTSITAWEGLFERLGFIPKAHGNKGKSILIVGGSGGVGSMAIQLAHWAGLHVVATASRPETVVWCKKLGAEVSLNHKNDLYTELQKSGHDSVDAIFCTTQIENHWKAMAECISPQGRIVLISDPNAPLDITLFKQKSVAICWEFMFTRSMYETGDMAEQGKLLATIADLVKSGDIVTNRQKTLLGLTPENIQAMHILQESETMMGKQVLIL</sequence>
<dbReference type="PANTHER" id="PTHR44154">
    <property type="entry name" value="QUINONE OXIDOREDUCTASE"/>
    <property type="match status" value="1"/>
</dbReference>
<dbReference type="eggNOG" id="COG0604">
    <property type="taxonomic scope" value="Bacteria"/>
</dbReference>
<dbReference type="Gene3D" id="3.90.180.10">
    <property type="entry name" value="Medium-chain alcohol dehydrogenases, catalytic domain"/>
    <property type="match status" value="1"/>
</dbReference>
<feature type="domain" description="Enoyl reductase (ER)" evidence="4">
    <location>
        <begin position="20"/>
        <end position="335"/>
    </location>
</feature>
<keyword evidence="2" id="KW-0521">NADP</keyword>
<dbReference type="SUPFAM" id="SSF51735">
    <property type="entry name" value="NAD(P)-binding Rossmann-fold domains"/>
    <property type="match status" value="1"/>
</dbReference>
<organism evidence="5 6">
    <name type="scientific">Sphaerochaeta pleomorpha (strain ATCC BAA-1885 / DSM 22778 / Grapes)</name>
    <dbReference type="NCBI Taxonomy" id="158190"/>
    <lineage>
        <taxon>Bacteria</taxon>
        <taxon>Pseudomonadati</taxon>
        <taxon>Spirochaetota</taxon>
        <taxon>Spirochaetia</taxon>
        <taxon>Spirochaetales</taxon>
        <taxon>Sphaerochaetaceae</taxon>
        <taxon>Sphaerochaeta</taxon>
    </lineage>
</organism>
<proteinExistence type="inferred from homology"/>
<evidence type="ECO:0000256" key="2">
    <source>
        <dbReference type="ARBA" id="ARBA00022857"/>
    </source>
</evidence>
<dbReference type="InterPro" id="IPR013149">
    <property type="entry name" value="ADH-like_C"/>
</dbReference>
<protein>
    <recommendedName>
        <fullName evidence="3">Zinc-type alcohol dehydrogenase-like protein</fullName>
    </recommendedName>
</protein>
<keyword evidence="3" id="KW-0479">Metal-binding</keyword>
<evidence type="ECO:0000313" key="5">
    <source>
        <dbReference type="EMBL" id="AEV28111.1"/>
    </source>
</evidence>
<name>G8QUT5_SPHPG</name>
<dbReference type="HOGENOM" id="CLU_026673_3_0_12"/>
<reference evidence="5 6" key="1">
    <citation type="submission" date="2011-11" db="EMBL/GenBank/DDBJ databases">
        <title>Complete sequence of Spirochaeta sp. grapes.</title>
        <authorList>
            <consortium name="US DOE Joint Genome Institute"/>
            <person name="Lucas S."/>
            <person name="Han J."/>
            <person name="Lapidus A."/>
            <person name="Cheng J.-F."/>
            <person name="Goodwin L."/>
            <person name="Pitluck S."/>
            <person name="Peters L."/>
            <person name="Ovchinnikova G."/>
            <person name="Munk A.C."/>
            <person name="Detter J.C."/>
            <person name="Han C."/>
            <person name="Tapia R."/>
            <person name="Land M."/>
            <person name="Hauser L."/>
            <person name="Kyrpides N."/>
            <person name="Ivanova N."/>
            <person name="Pagani I."/>
            <person name="Ritalahtilisa K."/>
            <person name="Loeffler F."/>
            <person name="Woyke T."/>
        </authorList>
    </citation>
    <scope>NUCLEOTIDE SEQUENCE [LARGE SCALE GENOMIC DNA]</scope>
    <source>
        <strain evidence="6">ATCC BAA-1885 / DSM 22778 / Grapes</strain>
    </source>
</reference>
<dbReference type="GO" id="GO:0008270">
    <property type="term" value="F:zinc ion binding"/>
    <property type="evidence" value="ECO:0007669"/>
    <property type="project" value="InterPro"/>
</dbReference>
<evidence type="ECO:0000256" key="3">
    <source>
        <dbReference type="RuleBase" id="RU364000"/>
    </source>
</evidence>
<dbReference type="Pfam" id="PF00107">
    <property type="entry name" value="ADH_zinc_N"/>
    <property type="match status" value="1"/>
</dbReference>
<dbReference type="Pfam" id="PF08240">
    <property type="entry name" value="ADH_N"/>
    <property type="match status" value="1"/>
</dbReference>
<dbReference type="STRING" id="158190.SpiGrapes_0248"/>
<dbReference type="PANTHER" id="PTHR44154:SF1">
    <property type="entry name" value="QUINONE OXIDOREDUCTASE"/>
    <property type="match status" value="1"/>
</dbReference>
<dbReference type="InterPro" id="IPR051603">
    <property type="entry name" value="Zinc-ADH_QOR/CCCR"/>
</dbReference>
<keyword evidence="3" id="KW-0862">Zinc</keyword>
<dbReference type="EMBL" id="CP003155">
    <property type="protein sequence ID" value="AEV28111.1"/>
    <property type="molecule type" value="Genomic_DNA"/>
</dbReference>
<dbReference type="RefSeq" id="WP_014268960.1">
    <property type="nucleotide sequence ID" value="NC_016633.1"/>
</dbReference>
<accession>G8QUT5</accession>
<dbReference type="InterPro" id="IPR020843">
    <property type="entry name" value="ER"/>
</dbReference>
<dbReference type="Gene3D" id="3.40.50.720">
    <property type="entry name" value="NAD(P)-binding Rossmann-like Domain"/>
    <property type="match status" value="1"/>
</dbReference>
<keyword evidence="6" id="KW-1185">Reference proteome</keyword>
<dbReference type="KEGG" id="sgp:SpiGrapes_0248"/>
<dbReference type="InterPro" id="IPR014182">
    <property type="entry name" value="ADH_Zn_typ-1"/>
</dbReference>
<evidence type="ECO:0000313" key="6">
    <source>
        <dbReference type="Proteomes" id="UP000005632"/>
    </source>
</evidence>
<keyword evidence="3" id="KW-0560">Oxidoreductase</keyword>
<dbReference type="AlphaFoldDB" id="G8QUT5"/>
<gene>
    <name evidence="5" type="ordered locus">SpiGrapes_0248</name>
</gene>
<comment type="similarity">
    <text evidence="1 3">Belongs to the zinc-containing alcohol dehydrogenase family. Quinone oxidoreductase subfamily.</text>
</comment>
<evidence type="ECO:0000256" key="1">
    <source>
        <dbReference type="ARBA" id="ARBA00010371"/>
    </source>
</evidence>
<dbReference type="NCBIfam" id="TIGR02817">
    <property type="entry name" value="adh_fam_1"/>
    <property type="match status" value="1"/>
</dbReference>
<dbReference type="InterPro" id="IPR011032">
    <property type="entry name" value="GroES-like_sf"/>
</dbReference>